<comment type="caution">
    <text evidence="1">The sequence shown here is derived from an EMBL/GenBank/DDBJ whole genome shotgun (WGS) entry which is preliminary data.</text>
</comment>
<dbReference type="Proteomes" id="UP000283522">
    <property type="component" value="Unassembled WGS sequence"/>
</dbReference>
<dbReference type="AlphaFoldDB" id="A0A418PXA2"/>
<dbReference type="EMBL" id="QXML01000001">
    <property type="protein sequence ID" value="RIW18693.1"/>
    <property type="molecule type" value="Genomic_DNA"/>
</dbReference>
<accession>A0A418PXA2</accession>
<protein>
    <recommendedName>
        <fullName evidence="3">Lipoprotein</fullName>
    </recommendedName>
</protein>
<dbReference type="RefSeq" id="WP_119476171.1">
    <property type="nucleotide sequence ID" value="NZ_QXML01000001.1"/>
</dbReference>
<name>A0A418PXA2_9BACT</name>
<proteinExistence type="predicted"/>
<evidence type="ECO:0000313" key="2">
    <source>
        <dbReference type="Proteomes" id="UP000283522"/>
    </source>
</evidence>
<dbReference type="OrthoDB" id="1436876at2"/>
<sequence length="148" mass="17305">MKKHYLIFALLFLASCSNDHRYTLYSNDKKQSITIISDGNIRYIINGDCEEVPEKNYVKVDLSSTPMNNNDELVGRWKTNKYEWEIINDGVTVLENKLDSIRFKFGTKFPEDKNGIPTLIDFYNKPNCFDVGFEYNKILNMRGEVKIE</sequence>
<dbReference type="PROSITE" id="PS51257">
    <property type="entry name" value="PROKAR_LIPOPROTEIN"/>
    <property type="match status" value="1"/>
</dbReference>
<gene>
    <name evidence="1" type="ORF">D0X99_03145</name>
</gene>
<evidence type="ECO:0000313" key="1">
    <source>
        <dbReference type="EMBL" id="RIW18693.1"/>
    </source>
</evidence>
<keyword evidence="2" id="KW-1185">Reference proteome</keyword>
<evidence type="ECO:0008006" key="3">
    <source>
        <dbReference type="Google" id="ProtNLM"/>
    </source>
</evidence>
<organism evidence="1 2">
    <name type="scientific">Algoriphagus lacus</name>
    <dbReference type="NCBI Taxonomy" id="2056311"/>
    <lineage>
        <taxon>Bacteria</taxon>
        <taxon>Pseudomonadati</taxon>
        <taxon>Bacteroidota</taxon>
        <taxon>Cytophagia</taxon>
        <taxon>Cytophagales</taxon>
        <taxon>Cyclobacteriaceae</taxon>
        <taxon>Algoriphagus</taxon>
    </lineage>
</organism>
<reference evidence="1 2" key="1">
    <citation type="submission" date="2018-09" db="EMBL/GenBank/DDBJ databases">
        <authorList>
            <person name="Wang X."/>
            <person name="Du Z."/>
        </authorList>
    </citation>
    <scope>NUCLEOTIDE SEQUENCE [LARGE SCALE GENOMIC DNA]</scope>
    <source>
        <strain evidence="1 2">N3</strain>
    </source>
</reference>